<dbReference type="Gene3D" id="3.30.450.150">
    <property type="entry name" value="Haem-degrading domain"/>
    <property type="match status" value="1"/>
</dbReference>
<sequence length="140" mass="14079">MRTKSSLELAEAEAMAAGCRRTAKRLGARVAIAVVDDSGALIHFQRLDGARAHTVDLAIRKAKTASMLGVPTRALELLAKQGSLQSGEALALAGGVSVIVDGDCAGAIGVSGAATDIDDEIANAGLAAFSAVEHPRSSGA</sequence>
<keyword evidence="2" id="KW-1185">Reference proteome</keyword>
<evidence type="ECO:0000313" key="2">
    <source>
        <dbReference type="Proteomes" id="UP000676409"/>
    </source>
</evidence>
<dbReference type="AlphaFoldDB" id="A0A975IWU8"/>
<dbReference type="InterPro" id="IPR038084">
    <property type="entry name" value="PduO/GlcC-like_sf"/>
</dbReference>
<dbReference type="Pfam" id="PF03928">
    <property type="entry name" value="HbpS-like"/>
    <property type="match status" value="1"/>
</dbReference>
<dbReference type="RefSeq" id="WP_211940324.1">
    <property type="nucleotide sequence ID" value="NZ_CP073078.1"/>
</dbReference>
<dbReference type="PANTHER" id="PTHR34309">
    <property type="entry name" value="SLR1406 PROTEIN"/>
    <property type="match status" value="1"/>
</dbReference>
<proteinExistence type="predicted"/>
<dbReference type="InterPro" id="IPR052517">
    <property type="entry name" value="GlcG_carb_metab_protein"/>
</dbReference>
<protein>
    <submittedName>
        <fullName evidence="1">Heme-binding protein</fullName>
    </submittedName>
</protein>
<name>A0A975IWU8_9CAUL</name>
<evidence type="ECO:0000313" key="1">
    <source>
        <dbReference type="EMBL" id="QUD90273.1"/>
    </source>
</evidence>
<accession>A0A975IWU8</accession>
<dbReference type="SUPFAM" id="SSF143744">
    <property type="entry name" value="GlcG-like"/>
    <property type="match status" value="1"/>
</dbReference>
<organism evidence="1 2">
    <name type="scientific">Phenylobacterium montanum</name>
    <dbReference type="NCBI Taxonomy" id="2823693"/>
    <lineage>
        <taxon>Bacteria</taxon>
        <taxon>Pseudomonadati</taxon>
        <taxon>Pseudomonadota</taxon>
        <taxon>Alphaproteobacteria</taxon>
        <taxon>Caulobacterales</taxon>
        <taxon>Caulobacteraceae</taxon>
        <taxon>Phenylobacterium</taxon>
    </lineage>
</organism>
<dbReference type="KEGG" id="caul:KCG34_10615"/>
<dbReference type="InterPro" id="IPR005624">
    <property type="entry name" value="PduO/GlcC-like"/>
</dbReference>
<reference evidence="1" key="1">
    <citation type="submission" date="2021-04" db="EMBL/GenBank/DDBJ databases">
        <title>The complete genome sequence of Caulobacter sp. S6.</title>
        <authorList>
            <person name="Tang Y."/>
            <person name="Ouyang W."/>
            <person name="Liu Q."/>
            <person name="Huang B."/>
            <person name="Guo Z."/>
            <person name="Lei P."/>
        </authorList>
    </citation>
    <scope>NUCLEOTIDE SEQUENCE</scope>
    <source>
        <strain evidence="1">S6</strain>
    </source>
</reference>
<dbReference type="EMBL" id="CP073078">
    <property type="protein sequence ID" value="QUD90273.1"/>
    <property type="molecule type" value="Genomic_DNA"/>
</dbReference>
<gene>
    <name evidence="1" type="ORF">KCG34_10615</name>
</gene>
<dbReference type="Proteomes" id="UP000676409">
    <property type="component" value="Chromosome"/>
</dbReference>
<dbReference type="PANTHER" id="PTHR34309:SF1">
    <property type="entry name" value="PROTEIN GLCG"/>
    <property type="match status" value="1"/>
</dbReference>